<dbReference type="PANTHER" id="PTHR12338">
    <property type="entry name" value="AUTOTRANSPORTER"/>
    <property type="match status" value="1"/>
</dbReference>
<proteinExistence type="predicted"/>
<evidence type="ECO:0000313" key="2">
    <source>
        <dbReference type="EMBL" id="ATB68950.1"/>
    </source>
</evidence>
<dbReference type="PANTHER" id="PTHR12338:SF5">
    <property type="entry name" value="ANTIGEN 43-RELATED"/>
    <property type="match status" value="1"/>
</dbReference>
<name>A0A290HTF7_9BACT</name>
<dbReference type="Pfam" id="PF18676">
    <property type="entry name" value="MBG_2"/>
    <property type="match status" value="1"/>
</dbReference>
<dbReference type="SUPFAM" id="SSF51126">
    <property type="entry name" value="Pectin lyase-like"/>
    <property type="match status" value="1"/>
</dbReference>
<dbReference type="Gene3D" id="3.30.210.10">
    <property type="entry name" value="DNA polymerase, thumb domain"/>
    <property type="match status" value="1"/>
</dbReference>
<dbReference type="OrthoDB" id="468094at2"/>
<dbReference type="SMART" id="SM00912">
    <property type="entry name" value="Haemagg_act"/>
    <property type="match status" value="1"/>
</dbReference>
<dbReference type="Pfam" id="PF05860">
    <property type="entry name" value="TPS"/>
    <property type="match status" value="1"/>
</dbReference>
<dbReference type="Proteomes" id="UP000217349">
    <property type="component" value="Chromosome"/>
</dbReference>
<evidence type="ECO:0000259" key="1">
    <source>
        <dbReference type="SMART" id="SM00912"/>
    </source>
</evidence>
<sequence>MYTFYWQQCDYGSRFHILKGGKISLIVSAFIATTTLLQASPIGGVVTAGSATIAESGAVTTITQSTQKAAINWNNFSIAPSETVNFNQPNVSSITLNRVVGNEKSIIDGALTANGEVFILNSNGVLFSKNASINTAGLVATTMNLSDMDFMNGNYQFKGNSSDSVINQGTIHVFDKGYVALLGKEVRNEGIIRATLGKVELVGAKEVTLNLNGNSLVSLTVNKGLLDALVENKGAIYADGGEVYLTTAAVNELLKGVVNNTGLIEANSIDDITGKVELFAHGGEAKVSGKIKAEGGFVETSGDKVSIADSFRVTADTWLIDPTDFTVAASGGDTTGAAIAVNLATANVEIFSSTGSTAGSGNIYVNDAISWNSTKKLTLTAQNDIFINQAITATQGQLALYYGQGAIASGNSSNYHINTQINLSSGDNFLTKLGNDGGEITWSVINDITALQGISLSGHYALGSNIDASSTASWNSGAGFVPIGNSYPSFSGSFDGLGHTIDALTINLPGTDFVGLFGYIDGASVIKNIGLTNVNITGKSYSGGLVGFSYGTITNAYATGNVNGTDHLGGLIGMNRMGAITNVYATGNVNGTDHLGGLIGTNDSGSITNAYATGNVSGTDYLGGLVGTNDGGTITNAYATGNVSGANYLGGLVGANNNFVMMMFTRSGTITNTYATGNMIGIGTNIGGIVGQNNGIITASFWNTDKSGSTGIGSGDTSGAIGKTTAELQQFSTFDNAGWDIGVGTSINPSLSMDSAAHTWTMVSALHYTLSDISNIYKGTAYSLSDLWSASSLFGASYSSWIVGMDYTFLDNSGNVVTSYTNAGTYSNLHIDILRNGYTEATSGNTIGSLTIIKAPLTITANNASKTKDGIAYSGGNGVSYSGFVNHETAAVLGGALSYGGTAQGATTEGTYVIKPMRLSSGNYTLNYVDGVLMITLAPTVSTSREPNIAHIENGVAVRSPFFAETIQTLETPSNTTPPLEWVGLEVLQGVLHTASSGDTRVPLWSNSLIQLVNGGVHLPEGLDQQFFMVQR</sequence>
<gene>
    <name evidence="2" type="ORF">SJPD1_0837</name>
</gene>
<dbReference type="Pfam" id="PF07581">
    <property type="entry name" value="Glug"/>
    <property type="match status" value="3"/>
</dbReference>
<protein>
    <submittedName>
        <fullName evidence="2">Heme/hemopexin-binding protein</fullName>
    </submittedName>
</protein>
<accession>A0A290HTF7</accession>
<evidence type="ECO:0000313" key="3">
    <source>
        <dbReference type="Proteomes" id="UP000217349"/>
    </source>
</evidence>
<dbReference type="EMBL" id="CP023275">
    <property type="protein sequence ID" value="ATB68950.1"/>
    <property type="molecule type" value="Genomic_DNA"/>
</dbReference>
<reference evidence="3" key="1">
    <citation type="submission" date="2017-09" db="EMBL/GenBank/DDBJ databases">
        <title>The complete genome of Sulfurospirillum sp. JPD-1.</title>
        <authorList>
            <person name="Goris T."/>
        </authorList>
    </citation>
    <scope>NUCLEOTIDE SEQUENCE [LARGE SCALE GENOMIC DNA]</scope>
    <source>
        <strain evidence="3">JPD-1</strain>
    </source>
</reference>
<dbReference type="NCBIfam" id="TIGR01901">
    <property type="entry name" value="adhes_NPXG"/>
    <property type="match status" value="1"/>
</dbReference>
<feature type="domain" description="Filamentous haemagglutinin FhaB/tRNA nuclease CdiA-like TPS" evidence="1">
    <location>
        <begin position="37"/>
        <end position="149"/>
    </location>
</feature>
<dbReference type="InterPro" id="IPR041286">
    <property type="entry name" value="MBG_2"/>
</dbReference>
<dbReference type="InterPro" id="IPR011050">
    <property type="entry name" value="Pectin_lyase_fold/virulence"/>
</dbReference>
<dbReference type="InterPro" id="IPR037160">
    <property type="entry name" value="DNA_Pol_thumb_sf"/>
</dbReference>
<dbReference type="Gene3D" id="2.160.20.110">
    <property type="match status" value="1"/>
</dbReference>
<dbReference type="Gene3D" id="2.160.20.10">
    <property type="entry name" value="Single-stranded right-handed beta-helix, Pectin lyase-like"/>
    <property type="match status" value="1"/>
</dbReference>
<dbReference type="InterPro" id="IPR008638">
    <property type="entry name" value="FhaB/CdiA-like_TPS"/>
</dbReference>
<dbReference type="InterPro" id="IPR050909">
    <property type="entry name" value="Bact_Autotransporter_VF"/>
</dbReference>
<dbReference type="KEGG" id="sulj:SJPD1_0837"/>
<dbReference type="RefSeq" id="WP_096046087.1">
    <property type="nucleotide sequence ID" value="NZ_CP023275.1"/>
</dbReference>
<dbReference type="AlphaFoldDB" id="A0A290HTF7"/>
<dbReference type="InterPro" id="IPR011493">
    <property type="entry name" value="GLUG"/>
</dbReference>
<dbReference type="InterPro" id="IPR012334">
    <property type="entry name" value="Pectin_lyas_fold"/>
</dbReference>
<organism evidence="2 3">
    <name type="scientific">Sulfurospirillum diekertiae</name>
    <dbReference type="NCBI Taxonomy" id="1854492"/>
    <lineage>
        <taxon>Bacteria</taxon>
        <taxon>Pseudomonadati</taxon>
        <taxon>Campylobacterota</taxon>
        <taxon>Epsilonproteobacteria</taxon>
        <taxon>Campylobacterales</taxon>
        <taxon>Sulfurospirillaceae</taxon>
        <taxon>Sulfurospirillum</taxon>
    </lineage>
</organism>